<sequence length="410" mass="45114">MMKRIYVLGYIVALAMIWAFAAGCGQGKTKDGKRDSIAAVKQTYTCPMHPQVVQQQPGTCPICGMDLVPFDKNSTDATLTLGKEQILLANITTKLVGDTVFSTGKELNGRLVADPSGSAAIAARMAGRIENLYVKETGVPVQKGQLLYRIYSEQLLSLQQEYLLAYAQAKNFPDDRRFQQIAQAARQKLLLYGQPETKLQQLLQQQRTDAYITYTAPVTGIVATLQVTEGQYVEEGTNLMQLEDYSHLWVEADLYPGETAVKDGATVTVKVAGWENEPQQMVVRFVNPVMQDGTQLVQLRGTIANKNKRWQPGLQATLWVPSAATATSEKVLSLPVDAVIHDGNGTHIWVETEAGKFEPRSVVTGEENASSVSIKEGVQEGDRVVVTGAYLLYSEYVLKRGKHPIATHQH</sequence>
<dbReference type="PANTHER" id="PTHR30097">
    <property type="entry name" value="CATION EFFLUX SYSTEM PROTEIN CUSB"/>
    <property type="match status" value="1"/>
</dbReference>
<feature type="domain" description="CusB-like beta-barrel" evidence="6">
    <location>
        <begin position="248"/>
        <end position="318"/>
    </location>
</feature>
<dbReference type="GO" id="GO:0046914">
    <property type="term" value="F:transition metal ion binding"/>
    <property type="evidence" value="ECO:0007669"/>
    <property type="project" value="TreeGrafter"/>
</dbReference>
<dbReference type="InterPro" id="IPR045800">
    <property type="entry name" value="HMBD"/>
</dbReference>
<name>A0A4Q1D9U3_9BACT</name>
<evidence type="ECO:0000313" key="9">
    <source>
        <dbReference type="Proteomes" id="UP000290545"/>
    </source>
</evidence>
<dbReference type="Gene3D" id="2.40.420.20">
    <property type="match status" value="1"/>
</dbReference>
<evidence type="ECO:0000313" key="8">
    <source>
        <dbReference type="EMBL" id="RXK85648.1"/>
    </source>
</evidence>
<accession>A0A4Q1D9U3</accession>
<dbReference type="InterPro" id="IPR006143">
    <property type="entry name" value="RND_pump_MFP"/>
</dbReference>
<dbReference type="GO" id="GO:0015679">
    <property type="term" value="P:plasma membrane copper ion transport"/>
    <property type="evidence" value="ECO:0007669"/>
    <property type="project" value="TreeGrafter"/>
</dbReference>
<reference evidence="8 9" key="1">
    <citation type="submission" date="2019-01" db="EMBL/GenBank/DDBJ databases">
        <title>Filimonas sp. strain TTM-71.</title>
        <authorList>
            <person name="Chen W.-M."/>
        </authorList>
    </citation>
    <scope>NUCLEOTIDE SEQUENCE [LARGE SCALE GENOMIC DNA]</scope>
    <source>
        <strain evidence="8 9">TTM-71</strain>
    </source>
</reference>
<proteinExistence type="inferred from homology"/>
<dbReference type="GO" id="GO:0060003">
    <property type="term" value="P:copper ion export"/>
    <property type="evidence" value="ECO:0007669"/>
    <property type="project" value="TreeGrafter"/>
</dbReference>
<keyword evidence="9" id="KW-1185">Reference proteome</keyword>
<gene>
    <name evidence="8" type="ORF">ESB13_02210</name>
</gene>
<feature type="domain" description="CzcB-like C-terminal circularly permuted SH3-like" evidence="7">
    <location>
        <begin position="334"/>
        <end position="392"/>
    </location>
</feature>
<dbReference type="Gene3D" id="2.40.30.170">
    <property type="match status" value="1"/>
</dbReference>
<comment type="similarity">
    <text evidence="1">Belongs to the membrane fusion protein (MFP) (TC 8.A.1) family.</text>
</comment>
<dbReference type="GO" id="GO:0022857">
    <property type="term" value="F:transmembrane transporter activity"/>
    <property type="evidence" value="ECO:0007669"/>
    <property type="project" value="InterPro"/>
</dbReference>
<dbReference type="Pfam" id="PF19335">
    <property type="entry name" value="HMBD"/>
    <property type="match status" value="1"/>
</dbReference>
<feature type="domain" description="Heavy metal binding" evidence="4">
    <location>
        <begin position="44"/>
        <end position="69"/>
    </location>
</feature>
<evidence type="ECO:0000259" key="7">
    <source>
        <dbReference type="Pfam" id="PF25975"/>
    </source>
</evidence>
<dbReference type="InterPro" id="IPR058649">
    <property type="entry name" value="CzcB_C"/>
</dbReference>
<dbReference type="Pfam" id="PF25954">
    <property type="entry name" value="Beta-barrel_RND_2"/>
    <property type="match status" value="1"/>
</dbReference>
<dbReference type="Pfam" id="PF25975">
    <property type="entry name" value="CzcB_C"/>
    <property type="match status" value="1"/>
</dbReference>
<dbReference type="AlphaFoldDB" id="A0A4Q1D9U3"/>
<dbReference type="GO" id="GO:0030288">
    <property type="term" value="C:outer membrane-bounded periplasmic space"/>
    <property type="evidence" value="ECO:0007669"/>
    <property type="project" value="TreeGrafter"/>
</dbReference>
<protein>
    <submittedName>
        <fullName evidence="8">Efflux RND transporter periplasmic adaptor subunit</fullName>
    </submittedName>
</protein>
<comment type="caution">
    <text evidence="8">The sequence shown here is derived from an EMBL/GenBank/DDBJ whole genome shotgun (WGS) entry which is preliminary data.</text>
</comment>
<dbReference type="NCBIfam" id="TIGR01730">
    <property type="entry name" value="RND_mfp"/>
    <property type="match status" value="1"/>
</dbReference>
<dbReference type="Proteomes" id="UP000290545">
    <property type="component" value="Unassembled WGS sequence"/>
</dbReference>
<feature type="chain" id="PRO_5020432372" evidence="3">
    <location>
        <begin position="22"/>
        <end position="410"/>
    </location>
</feature>
<dbReference type="GO" id="GO:0016020">
    <property type="term" value="C:membrane"/>
    <property type="evidence" value="ECO:0007669"/>
    <property type="project" value="InterPro"/>
</dbReference>
<organism evidence="8 9">
    <name type="scientific">Filimonas effusa</name>
    <dbReference type="NCBI Taxonomy" id="2508721"/>
    <lineage>
        <taxon>Bacteria</taxon>
        <taxon>Pseudomonadati</taxon>
        <taxon>Bacteroidota</taxon>
        <taxon>Chitinophagia</taxon>
        <taxon>Chitinophagales</taxon>
        <taxon>Chitinophagaceae</taxon>
        <taxon>Filimonas</taxon>
    </lineage>
</organism>
<dbReference type="OrthoDB" id="9806939at2"/>
<evidence type="ECO:0000256" key="3">
    <source>
        <dbReference type="SAM" id="SignalP"/>
    </source>
</evidence>
<dbReference type="PROSITE" id="PS51257">
    <property type="entry name" value="PROKAR_LIPOPROTEIN"/>
    <property type="match status" value="1"/>
</dbReference>
<dbReference type="FunFam" id="2.40.420.20:FF:000006">
    <property type="entry name" value="RND family efflux transporter MFP subunit"/>
    <property type="match status" value="1"/>
</dbReference>
<dbReference type="EMBL" id="SDHZ01000001">
    <property type="protein sequence ID" value="RXK85648.1"/>
    <property type="molecule type" value="Genomic_DNA"/>
</dbReference>
<keyword evidence="2" id="KW-0813">Transport</keyword>
<evidence type="ECO:0000259" key="5">
    <source>
        <dbReference type="Pfam" id="PF25919"/>
    </source>
</evidence>
<dbReference type="Gene3D" id="2.40.50.100">
    <property type="match status" value="1"/>
</dbReference>
<dbReference type="Pfam" id="PF25919">
    <property type="entry name" value="BSH_CusB"/>
    <property type="match status" value="1"/>
</dbReference>
<feature type="signal peptide" evidence="3">
    <location>
        <begin position="1"/>
        <end position="21"/>
    </location>
</feature>
<evidence type="ECO:0000256" key="1">
    <source>
        <dbReference type="ARBA" id="ARBA00009477"/>
    </source>
</evidence>
<evidence type="ECO:0000259" key="4">
    <source>
        <dbReference type="Pfam" id="PF19335"/>
    </source>
</evidence>
<evidence type="ECO:0000256" key="2">
    <source>
        <dbReference type="ARBA" id="ARBA00022448"/>
    </source>
</evidence>
<dbReference type="InterPro" id="IPR058790">
    <property type="entry name" value="BSH_CusB"/>
</dbReference>
<feature type="domain" description="CusB-like barrel-sandwich hybrid" evidence="5">
    <location>
        <begin position="119"/>
        <end position="242"/>
    </location>
</feature>
<dbReference type="SUPFAM" id="SSF111369">
    <property type="entry name" value="HlyD-like secretion proteins"/>
    <property type="match status" value="1"/>
</dbReference>
<evidence type="ECO:0000259" key="6">
    <source>
        <dbReference type="Pfam" id="PF25954"/>
    </source>
</evidence>
<dbReference type="InterPro" id="IPR058792">
    <property type="entry name" value="Beta-barrel_RND_2"/>
</dbReference>
<dbReference type="RefSeq" id="WP_129001401.1">
    <property type="nucleotide sequence ID" value="NZ_SDHZ01000001.1"/>
</dbReference>
<dbReference type="InterPro" id="IPR051909">
    <property type="entry name" value="MFP_Cation_Efflux"/>
</dbReference>
<dbReference type="PANTHER" id="PTHR30097:SF15">
    <property type="entry name" value="CATION EFFLUX SYSTEM PROTEIN CUSB"/>
    <property type="match status" value="1"/>
</dbReference>
<keyword evidence="3" id="KW-0732">Signal</keyword>